<keyword evidence="3" id="KW-0449">Lipoprotein</keyword>
<dbReference type="Pfam" id="PF07119">
    <property type="entry name" value="DUF1375"/>
    <property type="match status" value="1"/>
</dbReference>
<keyword evidence="4" id="KW-1185">Reference proteome</keyword>
<dbReference type="InterPro" id="IPR010780">
    <property type="entry name" value="DUF1375"/>
</dbReference>
<evidence type="ECO:0000256" key="1">
    <source>
        <dbReference type="SAM" id="MobiDB-lite"/>
    </source>
</evidence>
<gene>
    <name evidence="3" type="ORF">FE392_02335</name>
</gene>
<dbReference type="PROSITE" id="PS51257">
    <property type="entry name" value="PROKAR_LIPOPROTEIN"/>
    <property type="match status" value="1"/>
</dbReference>
<reference evidence="4" key="1">
    <citation type="journal article" date="2024" name="Toxins">
        <title>Genome Sequence Analysis of Native Xenorhabdus Strains Isolated from Entomopathogenic Nematodes in Argentina.</title>
        <authorList>
            <person name="Palma L."/>
            <person name="Frizzo L."/>
            <person name="Kaiser S."/>
            <person name="Berry C."/>
            <person name="Caballero P."/>
            <person name="Bode H.B."/>
            <person name="Del Valle E.E."/>
        </authorList>
    </citation>
    <scope>NUCLEOTIDE SEQUENCE [LARGE SCALE GENOMIC DNA]</scope>
    <source>
        <strain evidence="4">12</strain>
    </source>
</reference>
<proteinExistence type="predicted"/>
<keyword evidence="2" id="KW-0732">Signal</keyword>
<sequence>MKNRKILLLLCSTLGWLLVTGCSSIMTHSGPHQGYYSGAKANIKMIKDEKTGWVMKPLLAADLPFSALLDTLLLPYDYARSDQDNAKGSPKHRIEQLEKNKSSYPTDFELHRSDKGMTNSSETNFPNQRLTKGREAGAS</sequence>
<feature type="region of interest" description="Disordered" evidence="1">
    <location>
        <begin position="81"/>
        <end position="139"/>
    </location>
</feature>
<feature type="chain" id="PRO_5045292679" evidence="2">
    <location>
        <begin position="22"/>
        <end position="139"/>
    </location>
</feature>
<feature type="signal peptide" evidence="2">
    <location>
        <begin position="1"/>
        <end position="21"/>
    </location>
</feature>
<comment type="caution">
    <text evidence="3">The sequence shown here is derived from an EMBL/GenBank/DDBJ whole genome shotgun (WGS) entry which is preliminary data.</text>
</comment>
<organism evidence="3 4">
    <name type="scientific">Xenorhabdus santafensis</name>
    <dbReference type="NCBI Taxonomy" id="2582833"/>
    <lineage>
        <taxon>Bacteria</taxon>
        <taxon>Pseudomonadati</taxon>
        <taxon>Pseudomonadota</taxon>
        <taxon>Gammaproteobacteria</taxon>
        <taxon>Enterobacterales</taxon>
        <taxon>Morganellaceae</taxon>
        <taxon>Xenorhabdus</taxon>
    </lineage>
</organism>
<evidence type="ECO:0000256" key="2">
    <source>
        <dbReference type="SAM" id="SignalP"/>
    </source>
</evidence>
<name>A0ABU4S506_9GAMM</name>
<evidence type="ECO:0000313" key="4">
    <source>
        <dbReference type="Proteomes" id="UP001271890"/>
    </source>
</evidence>
<feature type="compositionally biased region" description="Polar residues" evidence="1">
    <location>
        <begin position="116"/>
        <end position="130"/>
    </location>
</feature>
<dbReference type="NCBIfam" id="NF008628">
    <property type="entry name" value="PRK11616.1"/>
    <property type="match status" value="1"/>
</dbReference>
<protein>
    <submittedName>
        <fullName evidence="3">YceK/YidQ family lipoprotein</fullName>
    </submittedName>
</protein>
<dbReference type="Proteomes" id="UP001271890">
    <property type="component" value="Unassembled WGS sequence"/>
</dbReference>
<dbReference type="EMBL" id="VCDN01000011">
    <property type="protein sequence ID" value="MDX7986177.1"/>
    <property type="molecule type" value="Genomic_DNA"/>
</dbReference>
<feature type="compositionally biased region" description="Basic and acidic residues" evidence="1">
    <location>
        <begin position="92"/>
        <end position="101"/>
    </location>
</feature>
<accession>A0ABU4S506</accession>
<evidence type="ECO:0000313" key="3">
    <source>
        <dbReference type="EMBL" id="MDX7986177.1"/>
    </source>
</evidence>